<dbReference type="PANTHER" id="PTHR37937:SF1">
    <property type="entry name" value="CONJUGATIVE TRANSFER: DNA TRANSPORT"/>
    <property type="match status" value="1"/>
</dbReference>
<dbReference type="Proteomes" id="UP000289216">
    <property type="component" value="Unassembled WGS sequence"/>
</dbReference>
<name>A0A4Q2KX04_9FUSO</name>
<dbReference type="GO" id="GO:0005886">
    <property type="term" value="C:plasma membrane"/>
    <property type="evidence" value="ECO:0007669"/>
    <property type="project" value="UniProtKB-SubCell"/>
</dbReference>
<evidence type="ECO:0000313" key="9">
    <source>
        <dbReference type="EMBL" id="RXZ68423.1"/>
    </source>
</evidence>
<dbReference type="InterPro" id="IPR003688">
    <property type="entry name" value="TraG/VirD4"/>
</dbReference>
<comment type="subcellular location">
    <subcellularLocation>
        <location evidence="1">Cell membrane</location>
        <topology evidence="1">Multi-pass membrane protein</topology>
    </subcellularLocation>
</comment>
<keyword evidence="6 8" id="KW-0472">Membrane</keyword>
<sequence length="736" mass="84687">MAKKRKLKPKQTFRIIRNIFVIGFFSSWVATQYLAHISFYQKALGQGLFYQNIYLYFPWKWYFWIEKFGAEIPKKMLFTTLSISILPPAILGYTYYLLIKPKNSGNYGTAKWADTQDIKDMNLSHKYGVVLGKSPYGSHPILRDNSDRHILMSAPTRMGKGINTVTPSALDWEGSVIFNDIKGELWDLTSGYRQKILGQKTLMFCPVDTEGVSCHFNPLDFISLGTYDEFGDVSMIAQTLIDTEGKGESDHWITSAINFITGVILHVKYSKENASLTDVVNFIASPNQPIQDTLADVLGIPREGEDGDEYEARTGKSLESGETSFNHLDRFENKNLLKELYQYEGSNQDINCWTHPLVAKEFTTLFSTPDKERGSIISTATQKLKIFLDPLIAKHIQTSDFTIKQLKEEKVSLYLVTPPKQLDRTKAIMRLILTEVVYGLTDRMKFGNKKLSWKEKIIKKIENWKKKITGFFFIDPSKNRILLLIDEFPSLGKLEIIEKSMAYIAGFGLKALLITQSLNQFRKIYGKDNYIQDNCSIQLYLTPNDMESAKMISEMLGKETVKTESRSRKATSFIGGTTISYGETGRELMTAGEVKILPYEEVIMFVTGQNPILGNKLFYYKENKYVQKLYDVPKKSDTLISFHKKQEENIEEENRKLFEEKERISRREEQHKQALLDRIQSEIYILQSLQKIHGTFGLEKNMEEELNLLYQKLQEVESGGRDSYYPDVLEDTRKVS</sequence>
<dbReference type="Gene3D" id="3.40.50.300">
    <property type="entry name" value="P-loop containing nucleotide triphosphate hydrolases"/>
    <property type="match status" value="1"/>
</dbReference>
<feature type="transmembrane region" description="Helical" evidence="8">
    <location>
        <begin position="15"/>
        <end position="35"/>
    </location>
</feature>
<evidence type="ECO:0000313" key="10">
    <source>
        <dbReference type="Proteomes" id="UP000289216"/>
    </source>
</evidence>
<evidence type="ECO:0000256" key="5">
    <source>
        <dbReference type="ARBA" id="ARBA00022989"/>
    </source>
</evidence>
<dbReference type="RefSeq" id="WP_129491688.1">
    <property type="nucleotide sequence ID" value="NZ_SBAP01000032.1"/>
</dbReference>
<gene>
    <name evidence="9" type="ORF">EPT53_09870</name>
</gene>
<organism evidence="9 10">
    <name type="scientific">Fusobacterium necrophorum</name>
    <dbReference type="NCBI Taxonomy" id="859"/>
    <lineage>
        <taxon>Bacteria</taxon>
        <taxon>Fusobacteriati</taxon>
        <taxon>Fusobacteriota</taxon>
        <taxon>Fusobacteriia</taxon>
        <taxon>Fusobacteriales</taxon>
        <taxon>Fusobacteriaceae</taxon>
        <taxon>Fusobacterium</taxon>
    </lineage>
</organism>
<dbReference type="PANTHER" id="PTHR37937">
    <property type="entry name" value="CONJUGATIVE TRANSFER: DNA TRANSPORT"/>
    <property type="match status" value="1"/>
</dbReference>
<dbReference type="SUPFAM" id="SSF52540">
    <property type="entry name" value="P-loop containing nucleoside triphosphate hydrolases"/>
    <property type="match status" value="1"/>
</dbReference>
<feature type="transmembrane region" description="Helical" evidence="8">
    <location>
        <begin position="77"/>
        <end position="98"/>
    </location>
</feature>
<dbReference type="AlphaFoldDB" id="A0A4Q2KX04"/>
<keyword evidence="3" id="KW-1003">Cell membrane</keyword>
<dbReference type="InterPro" id="IPR027417">
    <property type="entry name" value="P-loop_NTPase"/>
</dbReference>
<dbReference type="CDD" id="cd01127">
    <property type="entry name" value="TrwB_TraG_TraD_VirD4"/>
    <property type="match status" value="1"/>
</dbReference>
<proteinExistence type="inferred from homology"/>
<feature type="transmembrane region" description="Helical" evidence="8">
    <location>
        <begin position="47"/>
        <end position="65"/>
    </location>
</feature>
<evidence type="ECO:0000256" key="2">
    <source>
        <dbReference type="ARBA" id="ARBA00008806"/>
    </source>
</evidence>
<evidence type="ECO:0000256" key="4">
    <source>
        <dbReference type="ARBA" id="ARBA00022692"/>
    </source>
</evidence>
<evidence type="ECO:0000256" key="1">
    <source>
        <dbReference type="ARBA" id="ARBA00004651"/>
    </source>
</evidence>
<evidence type="ECO:0000256" key="6">
    <source>
        <dbReference type="ARBA" id="ARBA00023136"/>
    </source>
</evidence>
<keyword evidence="4 8" id="KW-0812">Transmembrane</keyword>
<reference evidence="9 10" key="1">
    <citation type="submission" date="2019-01" db="EMBL/GenBank/DDBJ databases">
        <title>Fusobacterium necrophorum Isolated From the Uterus of Dairy Cows.</title>
        <authorList>
            <person name="Francis A.M."/>
        </authorList>
    </citation>
    <scope>NUCLEOTIDE SEQUENCE [LARGE SCALE GENOMIC DNA]</scope>
    <source>
        <strain evidence="9 10">KG35</strain>
    </source>
</reference>
<evidence type="ECO:0000256" key="3">
    <source>
        <dbReference type="ARBA" id="ARBA00022475"/>
    </source>
</evidence>
<comment type="caution">
    <text evidence="9">The sequence shown here is derived from an EMBL/GenBank/DDBJ whole genome shotgun (WGS) entry which is preliminary data.</text>
</comment>
<evidence type="ECO:0000256" key="7">
    <source>
        <dbReference type="SAM" id="Coils"/>
    </source>
</evidence>
<dbReference type="EMBL" id="SBAP01000032">
    <property type="protein sequence ID" value="RXZ68423.1"/>
    <property type="molecule type" value="Genomic_DNA"/>
</dbReference>
<keyword evidence="5 8" id="KW-1133">Transmembrane helix</keyword>
<comment type="similarity">
    <text evidence="2">Belongs to the VirD4/TraG family.</text>
</comment>
<accession>A0A4Q2KX04</accession>
<evidence type="ECO:0000256" key="8">
    <source>
        <dbReference type="SAM" id="Phobius"/>
    </source>
</evidence>
<dbReference type="InterPro" id="IPR051539">
    <property type="entry name" value="T4SS-coupling_protein"/>
</dbReference>
<dbReference type="Pfam" id="PF02534">
    <property type="entry name" value="T4SS-DNA_transf"/>
    <property type="match status" value="3"/>
</dbReference>
<protein>
    <submittedName>
        <fullName evidence="9">Conjugal transfer protein TraG</fullName>
    </submittedName>
</protein>
<keyword evidence="7" id="KW-0175">Coiled coil</keyword>
<feature type="coiled-coil region" evidence="7">
    <location>
        <begin position="640"/>
        <end position="670"/>
    </location>
</feature>